<feature type="chain" id="PRO_5019445432" description="DUF4412 domain-containing protein" evidence="1">
    <location>
        <begin position="22"/>
        <end position="306"/>
    </location>
</feature>
<dbReference type="OrthoDB" id="1524221at2"/>
<keyword evidence="1" id="KW-0732">Signal</keyword>
<dbReference type="EMBL" id="RAQJ01000002">
    <property type="protein sequence ID" value="RKE95039.1"/>
    <property type="molecule type" value="Genomic_DNA"/>
</dbReference>
<organism evidence="2 3">
    <name type="scientific">Ichthyenterobacterium magnum</name>
    <dbReference type="NCBI Taxonomy" id="1230530"/>
    <lineage>
        <taxon>Bacteria</taxon>
        <taxon>Pseudomonadati</taxon>
        <taxon>Bacteroidota</taxon>
        <taxon>Flavobacteriia</taxon>
        <taxon>Flavobacteriales</taxon>
        <taxon>Flavobacteriaceae</taxon>
        <taxon>Ichthyenterobacterium</taxon>
    </lineage>
</organism>
<evidence type="ECO:0000256" key="1">
    <source>
        <dbReference type="SAM" id="SignalP"/>
    </source>
</evidence>
<evidence type="ECO:0000313" key="3">
    <source>
        <dbReference type="Proteomes" id="UP000284892"/>
    </source>
</evidence>
<dbReference type="RefSeq" id="WP_120200373.1">
    <property type="nucleotide sequence ID" value="NZ_RAQJ01000002.1"/>
</dbReference>
<proteinExistence type="predicted"/>
<dbReference type="AlphaFoldDB" id="A0A420DLJ8"/>
<name>A0A420DLJ8_9FLAO</name>
<sequence length="306" mass="35370">MKLKLMLTGFLVLLFGTTAKAQLLEKLKKRAKEKGLETKEVSYDTTGNTKNRTTSYEREELVLNSAKDFFNKDVVLKLIDDKNMIIQTMYFDKEVIAMRTEQNDKSKPIYHDNKGKFYVFNEDEDYYEKASLLPPSLSGFMLAGMVPQAYNLPSEPYLEAFQALEDIDSSLNFMILELAFIYKPIHFKNNENYTPVRVKCNVSSDCTRFNYNNPEYPESYIQFDDKGRLVILKIKTTTAFGNKSHNSNMQEPTSGKYVYSYQECSVKLPDAIEQSMIPGPLGKILNLEKGLEPWKHNKKDKKKQKN</sequence>
<accession>A0A420DLJ8</accession>
<dbReference type="Proteomes" id="UP000284892">
    <property type="component" value="Unassembled WGS sequence"/>
</dbReference>
<evidence type="ECO:0008006" key="4">
    <source>
        <dbReference type="Google" id="ProtNLM"/>
    </source>
</evidence>
<gene>
    <name evidence="2" type="ORF">BXY80_1222</name>
</gene>
<keyword evidence="3" id="KW-1185">Reference proteome</keyword>
<comment type="caution">
    <text evidence="2">The sequence shown here is derived from an EMBL/GenBank/DDBJ whole genome shotgun (WGS) entry which is preliminary data.</text>
</comment>
<reference evidence="2 3" key="1">
    <citation type="submission" date="2018-09" db="EMBL/GenBank/DDBJ databases">
        <title>Genomic Encyclopedia of Archaeal and Bacterial Type Strains, Phase II (KMG-II): from individual species to whole genera.</title>
        <authorList>
            <person name="Goeker M."/>
        </authorList>
    </citation>
    <scope>NUCLEOTIDE SEQUENCE [LARGE SCALE GENOMIC DNA]</scope>
    <source>
        <strain evidence="2 3">DSM 26283</strain>
    </source>
</reference>
<protein>
    <recommendedName>
        <fullName evidence="4">DUF4412 domain-containing protein</fullName>
    </recommendedName>
</protein>
<evidence type="ECO:0000313" key="2">
    <source>
        <dbReference type="EMBL" id="RKE95039.1"/>
    </source>
</evidence>
<feature type="signal peptide" evidence="1">
    <location>
        <begin position="1"/>
        <end position="21"/>
    </location>
</feature>